<evidence type="ECO:0000313" key="1">
    <source>
        <dbReference type="EMBL" id="KAK2082048.1"/>
    </source>
</evidence>
<evidence type="ECO:0000313" key="2">
    <source>
        <dbReference type="Proteomes" id="UP001266305"/>
    </source>
</evidence>
<keyword evidence="2" id="KW-1185">Reference proteome</keyword>
<comment type="caution">
    <text evidence="1">The sequence shown here is derived from an EMBL/GenBank/DDBJ whole genome shotgun (WGS) entry which is preliminary data.</text>
</comment>
<name>A0ABQ9TBF0_SAGOE</name>
<proteinExistence type="predicted"/>
<sequence>MEGRIPLRQQLQHIRQAQNHQGMKYSQEVQLCSDIEVPVQCVQNSQLHAQQLICGIVRAIELYKVVYLWNCLIFFIKFCSKLQGNNCGTMQIFLFYLCQNQEGVEDGEGRVKSELGEVQVVLKLQKPLHNFLKGIADFILLGFATMPQVRLVVLGQLQVAEQLVPVQDAFQVVQFEKL</sequence>
<organism evidence="1 2">
    <name type="scientific">Saguinus oedipus</name>
    <name type="common">Cotton-top tamarin</name>
    <name type="synonym">Oedipomidas oedipus</name>
    <dbReference type="NCBI Taxonomy" id="9490"/>
    <lineage>
        <taxon>Eukaryota</taxon>
        <taxon>Metazoa</taxon>
        <taxon>Chordata</taxon>
        <taxon>Craniata</taxon>
        <taxon>Vertebrata</taxon>
        <taxon>Euteleostomi</taxon>
        <taxon>Mammalia</taxon>
        <taxon>Eutheria</taxon>
        <taxon>Euarchontoglires</taxon>
        <taxon>Primates</taxon>
        <taxon>Haplorrhini</taxon>
        <taxon>Platyrrhini</taxon>
        <taxon>Cebidae</taxon>
        <taxon>Callitrichinae</taxon>
        <taxon>Saguinus</taxon>
    </lineage>
</organism>
<accession>A0ABQ9TBF0</accession>
<reference evidence="1 2" key="1">
    <citation type="submission" date="2023-05" db="EMBL/GenBank/DDBJ databases">
        <title>B98-5 Cell Line De Novo Hybrid Assembly: An Optical Mapping Approach.</title>
        <authorList>
            <person name="Kananen K."/>
            <person name="Auerbach J.A."/>
            <person name="Kautto E."/>
            <person name="Blachly J.S."/>
        </authorList>
    </citation>
    <scope>NUCLEOTIDE SEQUENCE [LARGE SCALE GENOMIC DNA]</scope>
    <source>
        <strain evidence="1">B95-8</strain>
        <tissue evidence="1">Cell line</tissue>
    </source>
</reference>
<dbReference type="Proteomes" id="UP001266305">
    <property type="component" value="Unassembled WGS sequence"/>
</dbReference>
<gene>
    <name evidence="1" type="ORF">P7K49_039618</name>
</gene>
<dbReference type="EMBL" id="JASSZA010000045">
    <property type="protein sequence ID" value="KAK2082048.1"/>
    <property type="molecule type" value="Genomic_DNA"/>
</dbReference>
<protein>
    <submittedName>
        <fullName evidence="1">Uncharacterized protein</fullName>
    </submittedName>
</protein>